<dbReference type="PANTHER" id="PTHR45138">
    <property type="entry name" value="REGULATORY COMPONENTS OF SENSORY TRANSDUCTION SYSTEM"/>
    <property type="match status" value="1"/>
</dbReference>
<dbReference type="Proteomes" id="UP000644548">
    <property type="component" value="Unassembled WGS sequence"/>
</dbReference>
<dbReference type="PROSITE" id="PS50887">
    <property type="entry name" value="GGDEF"/>
    <property type="match status" value="1"/>
</dbReference>
<dbReference type="PANTHER" id="PTHR45138:SF9">
    <property type="entry name" value="DIGUANYLATE CYCLASE DGCM-RELATED"/>
    <property type="match status" value="1"/>
</dbReference>
<organism evidence="5 6">
    <name type="scientific">Deinococcus sedimenti</name>
    <dbReference type="NCBI Taxonomy" id="1867090"/>
    <lineage>
        <taxon>Bacteria</taxon>
        <taxon>Thermotogati</taxon>
        <taxon>Deinococcota</taxon>
        <taxon>Deinococci</taxon>
        <taxon>Deinococcales</taxon>
        <taxon>Deinococcaceae</taxon>
        <taxon>Deinococcus</taxon>
    </lineage>
</organism>
<accession>A0ABQ2SB07</accession>
<dbReference type="Gene3D" id="3.30.70.270">
    <property type="match status" value="1"/>
</dbReference>
<evidence type="ECO:0000313" key="5">
    <source>
        <dbReference type="EMBL" id="GGS03829.1"/>
    </source>
</evidence>
<sequence>MNILIIDDSALIRALLTRTLTPLGTVHAPPDLHGARDLLGFHTGHCDLDVVLLDLEMPELDGLSFLRDLRAHPHLADLSVVMVTSTQETERLDDAFTAGATDYVTKPAHDSVLRARTLNAARLSRALRAAKTRERELAAANAQLEQLSRTDALTGLANRRAFDQQYAHTLALAQRTGVLATLIMVDLDHFKRYNDTLGHPAGDTCLQQVARILQASCQRRTDLAARYGGEEFALLLTDTDLAGAQQVAQRVHSALQAAAIPHPGHPLGRVTVSLGIASTAAPDLKDAADQALYRAKASGRNTTAT</sequence>
<evidence type="ECO:0000259" key="3">
    <source>
        <dbReference type="PROSITE" id="PS50110"/>
    </source>
</evidence>
<dbReference type="CDD" id="cd01949">
    <property type="entry name" value="GGDEF"/>
    <property type="match status" value="1"/>
</dbReference>
<dbReference type="InterPro" id="IPR029787">
    <property type="entry name" value="Nucleotide_cyclase"/>
</dbReference>
<evidence type="ECO:0000256" key="1">
    <source>
        <dbReference type="PROSITE-ProRule" id="PRU00169"/>
    </source>
</evidence>
<feature type="modified residue" description="4-aspartylphosphate" evidence="1">
    <location>
        <position position="54"/>
    </location>
</feature>
<keyword evidence="1" id="KW-0597">Phosphoprotein</keyword>
<dbReference type="InterPro" id="IPR050469">
    <property type="entry name" value="Diguanylate_Cyclase"/>
</dbReference>
<evidence type="ECO:0000313" key="6">
    <source>
        <dbReference type="Proteomes" id="UP000644548"/>
    </source>
</evidence>
<dbReference type="SUPFAM" id="SSF55073">
    <property type="entry name" value="Nucleotide cyclase"/>
    <property type="match status" value="1"/>
</dbReference>
<dbReference type="SMART" id="SM00448">
    <property type="entry name" value="REC"/>
    <property type="match status" value="1"/>
</dbReference>
<dbReference type="InterPro" id="IPR000160">
    <property type="entry name" value="GGDEF_dom"/>
</dbReference>
<reference evidence="6" key="1">
    <citation type="journal article" date="2019" name="Int. J. Syst. Evol. Microbiol.">
        <title>The Global Catalogue of Microorganisms (GCM) 10K type strain sequencing project: providing services to taxonomists for standard genome sequencing and annotation.</title>
        <authorList>
            <consortium name="The Broad Institute Genomics Platform"/>
            <consortium name="The Broad Institute Genome Sequencing Center for Infectious Disease"/>
            <person name="Wu L."/>
            <person name="Ma J."/>
        </authorList>
    </citation>
    <scope>NUCLEOTIDE SEQUENCE [LARGE SCALE GENOMIC DNA]</scope>
    <source>
        <strain evidence="6">JCM 31405</strain>
    </source>
</reference>
<dbReference type="InterPro" id="IPR043128">
    <property type="entry name" value="Rev_trsase/Diguanyl_cyclase"/>
</dbReference>
<gene>
    <name evidence="5" type="ORF">GCM10008960_32960</name>
</gene>
<evidence type="ECO:0000259" key="4">
    <source>
        <dbReference type="PROSITE" id="PS50887"/>
    </source>
</evidence>
<proteinExistence type="predicted"/>
<dbReference type="SMART" id="SM00267">
    <property type="entry name" value="GGDEF"/>
    <property type="match status" value="1"/>
</dbReference>
<protein>
    <submittedName>
        <fullName evidence="5">Diguanylate cyclase response regulator</fullName>
    </submittedName>
</protein>
<dbReference type="Gene3D" id="3.40.50.2300">
    <property type="match status" value="1"/>
</dbReference>
<feature type="domain" description="GGDEF" evidence="4">
    <location>
        <begin position="178"/>
        <end position="305"/>
    </location>
</feature>
<comment type="caution">
    <text evidence="5">The sequence shown here is derived from an EMBL/GenBank/DDBJ whole genome shotgun (WGS) entry which is preliminary data.</text>
</comment>
<dbReference type="Pfam" id="PF00990">
    <property type="entry name" value="GGDEF"/>
    <property type="match status" value="1"/>
</dbReference>
<dbReference type="EMBL" id="BMQN01000012">
    <property type="protein sequence ID" value="GGS03829.1"/>
    <property type="molecule type" value="Genomic_DNA"/>
</dbReference>
<dbReference type="Pfam" id="PF00072">
    <property type="entry name" value="Response_reg"/>
    <property type="match status" value="1"/>
</dbReference>
<dbReference type="InterPro" id="IPR001789">
    <property type="entry name" value="Sig_transdc_resp-reg_receiver"/>
</dbReference>
<keyword evidence="6" id="KW-1185">Reference proteome</keyword>
<dbReference type="RefSeq" id="WP_189074269.1">
    <property type="nucleotide sequence ID" value="NZ_BMQN01000012.1"/>
</dbReference>
<keyword evidence="2" id="KW-0175">Coiled coil</keyword>
<feature type="coiled-coil region" evidence="2">
    <location>
        <begin position="123"/>
        <end position="150"/>
    </location>
</feature>
<dbReference type="NCBIfam" id="TIGR00254">
    <property type="entry name" value="GGDEF"/>
    <property type="match status" value="1"/>
</dbReference>
<evidence type="ECO:0000256" key="2">
    <source>
        <dbReference type="SAM" id="Coils"/>
    </source>
</evidence>
<name>A0ABQ2SB07_9DEIO</name>
<dbReference type="SUPFAM" id="SSF52172">
    <property type="entry name" value="CheY-like"/>
    <property type="match status" value="1"/>
</dbReference>
<feature type="domain" description="Response regulatory" evidence="3">
    <location>
        <begin position="2"/>
        <end position="121"/>
    </location>
</feature>
<dbReference type="PROSITE" id="PS50110">
    <property type="entry name" value="RESPONSE_REGULATORY"/>
    <property type="match status" value="1"/>
</dbReference>
<dbReference type="InterPro" id="IPR011006">
    <property type="entry name" value="CheY-like_superfamily"/>
</dbReference>